<dbReference type="EMBL" id="KZ107855">
    <property type="protein sequence ID" value="OSS44974.1"/>
    <property type="molecule type" value="Genomic_DNA"/>
</dbReference>
<dbReference type="InParanoid" id="A0A1Y2LLX0"/>
<dbReference type="AlphaFoldDB" id="A0A1Y2LLX0"/>
<accession>A0A1Y2LLX0</accession>
<evidence type="ECO:0000313" key="1">
    <source>
        <dbReference type="EMBL" id="OSS44974.1"/>
    </source>
</evidence>
<proteinExistence type="predicted"/>
<dbReference type="Proteomes" id="UP000193240">
    <property type="component" value="Unassembled WGS sequence"/>
</dbReference>
<sequence>MWLRPPLSPYPEDFRTLRCPHLYNNPEIPTDRQPPRRDPRIVPISAYTRSASRQGSVQQCCHRSGDELANIIERLLLIYVLPLFTKAFRSTSLHNHKTLTHWQYQRAYVGHTRYPYYLPSYQGSLPHVTY</sequence>
<name>A0A1Y2LLX0_EPING</name>
<protein>
    <submittedName>
        <fullName evidence="1">Uncharacterized protein</fullName>
    </submittedName>
</protein>
<gene>
    <name evidence="1" type="ORF">B5807_09308</name>
</gene>
<evidence type="ECO:0000313" key="2">
    <source>
        <dbReference type="Proteomes" id="UP000193240"/>
    </source>
</evidence>
<organism evidence="1 2">
    <name type="scientific">Epicoccum nigrum</name>
    <name type="common">Soil fungus</name>
    <name type="synonym">Epicoccum purpurascens</name>
    <dbReference type="NCBI Taxonomy" id="105696"/>
    <lineage>
        <taxon>Eukaryota</taxon>
        <taxon>Fungi</taxon>
        <taxon>Dikarya</taxon>
        <taxon>Ascomycota</taxon>
        <taxon>Pezizomycotina</taxon>
        <taxon>Dothideomycetes</taxon>
        <taxon>Pleosporomycetidae</taxon>
        <taxon>Pleosporales</taxon>
        <taxon>Pleosporineae</taxon>
        <taxon>Didymellaceae</taxon>
        <taxon>Epicoccum</taxon>
    </lineage>
</organism>
<reference evidence="1 2" key="1">
    <citation type="journal article" date="2017" name="Genome Announc.">
        <title>Genome sequence of the saprophytic ascomycete Epicoccum nigrum ICMP 19927 strain isolated from New Zealand.</title>
        <authorList>
            <person name="Fokin M."/>
            <person name="Fleetwood D."/>
            <person name="Weir B.S."/>
            <person name="Villas-Boas S.G."/>
        </authorList>
    </citation>
    <scope>NUCLEOTIDE SEQUENCE [LARGE SCALE GENOMIC DNA]</scope>
    <source>
        <strain evidence="1 2">ICMP 19927</strain>
    </source>
</reference>
<keyword evidence="2" id="KW-1185">Reference proteome</keyword>